<evidence type="ECO:0000256" key="1">
    <source>
        <dbReference type="SAM" id="SignalP"/>
    </source>
</evidence>
<feature type="chain" id="PRO_5047376392" evidence="1">
    <location>
        <begin position="25"/>
        <end position="113"/>
    </location>
</feature>
<keyword evidence="3" id="KW-1185">Reference proteome</keyword>
<organism evidence="2 3">
    <name type="scientific">Deinococcus arenicola</name>
    <dbReference type="NCBI Taxonomy" id="2994950"/>
    <lineage>
        <taxon>Bacteria</taxon>
        <taxon>Thermotogati</taxon>
        <taxon>Deinococcota</taxon>
        <taxon>Deinococci</taxon>
        <taxon>Deinococcales</taxon>
        <taxon>Deinococcaceae</taxon>
        <taxon>Deinococcus</taxon>
    </lineage>
</organism>
<feature type="signal peptide" evidence="1">
    <location>
        <begin position="1"/>
        <end position="24"/>
    </location>
</feature>
<reference evidence="2 3" key="1">
    <citation type="submission" date="2022-11" db="EMBL/GenBank/DDBJ databases">
        <title>Deinococcus ZS9-10, Low Temperature and Draught-tolerating, UV-resistant Bacteria from Continental Antarctica.</title>
        <authorList>
            <person name="Cheng L."/>
        </authorList>
    </citation>
    <scope>NUCLEOTIDE SEQUENCE [LARGE SCALE GENOMIC DNA]</scope>
    <source>
        <strain evidence="2 3">ZS9-10</strain>
    </source>
</reference>
<gene>
    <name evidence="2" type="ORF">ORD21_17320</name>
</gene>
<name>A0ABU4DWN7_9DEIO</name>
<comment type="caution">
    <text evidence="2">The sequence shown here is derived from an EMBL/GenBank/DDBJ whole genome shotgun (WGS) entry which is preliminary data.</text>
</comment>
<evidence type="ECO:0000313" key="3">
    <source>
        <dbReference type="Proteomes" id="UP001276150"/>
    </source>
</evidence>
<sequence>MFPTPARLLVLAALTLLPSSAAPAPDCNLRVAATVTITPGIYRVRLSLPASCPRAAQVRLESYVGGTYPRTGWATLRPGDTWERLGVPWYWRTARLQPDHTITRAALPGARRP</sequence>
<accession>A0ABU4DWN7</accession>
<proteinExistence type="predicted"/>
<dbReference type="EMBL" id="JAPMIV010000059">
    <property type="protein sequence ID" value="MDV6376357.1"/>
    <property type="molecule type" value="Genomic_DNA"/>
</dbReference>
<dbReference type="RefSeq" id="WP_317641717.1">
    <property type="nucleotide sequence ID" value="NZ_JAPMIV010000059.1"/>
</dbReference>
<keyword evidence="1" id="KW-0732">Signal</keyword>
<dbReference type="Proteomes" id="UP001276150">
    <property type="component" value="Unassembled WGS sequence"/>
</dbReference>
<protein>
    <submittedName>
        <fullName evidence="2">Uncharacterized protein</fullName>
    </submittedName>
</protein>
<evidence type="ECO:0000313" key="2">
    <source>
        <dbReference type="EMBL" id="MDV6376357.1"/>
    </source>
</evidence>